<dbReference type="RefSeq" id="WP_126581161.1">
    <property type="nucleotide sequence ID" value="NZ_BIFR01000001.1"/>
</dbReference>
<evidence type="ECO:0000313" key="3">
    <source>
        <dbReference type="Proteomes" id="UP000287352"/>
    </source>
</evidence>
<feature type="transmembrane region" description="Helical" evidence="1">
    <location>
        <begin position="111"/>
        <end position="132"/>
    </location>
</feature>
<feature type="transmembrane region" description="Helical" evidence="1">
    <location>
        <begin position="226"/>
        <end position="244"/>
    </location>
</feature>
<gene>
    <name evidence="2" type="ORF">KTT_35140</name>
</gene>
<protein>
    <submittedName>
        <fullName evidence="2">Uncharacterized protein</fullName>
    </submittedName>
</protein>
<feature type="transmembrane region" description="Helical" evidence="1">
    <location>
        <begin position="377"/>
        <end position="401"/>
    </location>
</feature>
<organism evidence="2 3">
    <name type="scientific">Tengunoibacter tsumagoiensis</name>
    <dbReference type="NCBI Taxonomy" id="2014871"/>
    <lineage>
        <taxon>Bacteria</taxon>
        <taxon>Bacillati</taxon>
        <taxon>Chloroflexota</taxon>
        <taxon>Ktedonobacteria</taxon>
        <taxon>Ktedonobacterales</taxon>
        <taxon>Dictyobacteraceae</taxon>
        <taxon>Tengunoibacter</taxon>
    </lineage>
</organism>
<evidence type="ECO:0000313" key="2">
    <source>
        <dbReference type="EMBL" id="GCE13655.1"/>
    </source>
</evidence>
<reference evidence="3" key="1">
    <citation type="submission" date="2018-12" db="EMBL/GenBank/DDBJ databases">
        <title>Tengunoibacter tsumagoiensis gen. nov., sp. nov., Dictyobacter kobayashii sp. nov., D. alpinus sp. nov., and D. joshuensis sp. nov. and description of Dictyobacteraceae fam. nov. within the order Ktedonobacterales isolated from Tengu-no-mugimeshi.</title>
        <authorList>
            <person name="Wang C.M."/>
            <person name="Zheng Y."/>
            <person name="Sakai Y."/>
            <person name="Toyoda A."/>
            <person name="Minakuchi Y."/>
            <person name="Abe K."/>
            <person name="Yokota A."/>
            <person name="Yabe S."/>
        </authorList>
    </citation>
    <scope>NUCLEOTIDE SEQUENCE [LARGE SCALE GENOMIC DNA]</scope>
    <source>
        <strain evidence="3">Uno3</strain>
    </source>
</reference>
<keyword evidence="1" id="KW-1133">Transmembrane helix</keyword>
<feature type="transmembrane region" description="Helical" evidence="1">
    <location>
        <begin position="32"/>
        <end position="50"/>
    </location>
</feature>
<keyword evidence="1" id="KW-0812">Transmembrane</keyword>
<evidence type="ECO:0000256" key="1">
    <source>
        <dbReference type="SAM" id="Phobius"/>
    </source>
</evidence>
<feature type="transmembrane region" description="Helical" evidence="1">
    <location>
        <begin position="300"/>
        <end position="322"/>
    </location>
</feature>
<feature type="transmembrane region" description="Helical" evidence="1">
    <location>
        <begin position="193"/>
        <end position="214"/>
    </location>
</feature>
<sequence length="414" mass="45654">MAHIDVHSVAVTTSHSIQSASSARGERRLRRISAWLLLFFLIQGELGAVWDREWHAFVGRDQFWTPPHTMIYSCVAGAGLIALAIVLWETLRYFRQTPGVDDDSTIRILRVFHAPLGFSVLGFGALLALAAAPLDNYWHELYGIDVALWAPFHMMGVTGGMIGILGMVYIFASEASIERQSKAAPRRILGFSWLEVGTILALASFMNFVFTGFLQFPLITIGTLHISTYPLPLVAGGMLCLIGATRFTRKTGSALLFLFFLFLHTWIVEVFVPWAIRVAVEQQDLPYRVAGSMPYFRWDYALLPIVFLLPALAADLLIWRAGKTSQSTMERRYPTLYGAAVGALLSIPAFLLAPIVLQSYSEFAPVFLPEPGLAVSPILFIAAVCLSSLVGLLAGALGGFLGADLGDIWRWNTR</sequence>
<dbReference type="Proteomes" id="UP000287352">
    <property type="component" value="Unassembled WGS sequence"/>
</dbReference>
<feature type="transmembrane region" description="Helical" evidence="1">
    <location>
        <begin position="256"/>
        <end position="280"/>
    </location>
</feature>
<feature type="transmembrane region" description="Helical" evidence="1">
    <location>
        <begin position="334"/>
        <end position="357"/>
    </location>
</feature>
<dbReference type="AlphaFoldDB" id="A0A402A3P1"/>
<comment type="caution">
    <text evidence="2">The sequence shown here is derived from an EMBL/GenBank/DDBJ whole genome shotgun (WGS) entry which is preliminary data.</text>
</comment>
<keyword evidence="3" id="KW-1185">Reference proteome</keyword>
<feature type="transmembrane region" description="Helical" evidence="1">
    <location>
        <begin position="70"/>
        <end position="91"/>
    </location>
</feature>
<accession>A0A402A3P1</accession>
<feature type="transmembrane region" description="Helical" evidence="1">
    <location>
        <begin position="152"/>
        <end position="172"/>
    </location>
</feature>
<dbReference type="EMBL" id="BIFR01000001">
    <property type="protein sequence ID" value="GCE13655.1"/>
    <property type="molecule type" value="Genomic_DNA"/>
</dbReference>
<proteinExistence type="predicted"/>
<name>A0A402A3P1_9CHLR</name>
<dbReference type="OrthoDB" id="150039at2"/>
<keyword evidence="1" id="KW-0472">Membrane</keyword>